<dbReference type="InterPro" id="IPR036995">
    <property type="entry name" value="MPG_sf"/>
</dbReference>
<evidence type="ECO:0000256" key="3">
    <source>
        <dbReference type="ARBA" id="ARBA00022801"/>
    </source>
</evidence>
<keyword evidence="4 5" id="KW-0234">DNA repair</keyword>
<dbReference type="SUPFAM" id="SSF50486">
    <property type="entry name" value="FMT C-terminal domain-like"/>
    <property type="match status" value="1"/>
</dbReference>
<dbReference type="EMBL" id="JAJGAK010000004">
    <property type="protein sequence ID" value="MCC8364284.1"/>
    <property type="molecule type" value="Genomic_DNA"/>
</dbReference>
<sequence>MPPRRTRLPRAFYRRDTVHVARELLNKVLAMPDGRAGRIVEVEAYCAGIDPAAHTFRGRTARNATMFGEPGHMYVYFTYGMHWCANAVAWDHTPGAGVLIRALEPIAGLDAMHDARGGVSERLLCSGPARLTQALGITGALNGVDLVKGGGPRIYDDGTAPPLHPIATPRIGIRHGLEHLWRFVVPGNLHVSPARVKMVQP</sequence>
<evidence type="ECO:0000256" key="5">
    <source>
        <dbReference type="HAMAP-Rule" id="MF_00527"/>
    </source>
</evidence>
<dbReference type="InterPro" id="IPR011034">
    <property type="entry name" value="Formyl_transferase-like_C_sf"/>
</dbReference>
<proteinExistence type="inferred from homology"/>
<organism evidence="6 7">
    <name type="scientific">Noviluteimonas lactosilytica</name>
    <dbReference type="NCBI Taxonomy" id="2888523"/>
    <lineage>
        <taxon>Bacteria</taxon>
        <taxon>Pseudomonadati</taxon>
        <taxon>Pseudomonadota</taxon>
        <taxon>Gammaproteobacteria</taxon>
        <taxon>Lysobacterales</taxon>
        <taxon>Lysobacteraceae</taxon>
        <taxon>Noviluteimonas</taxon>
    </lineage>
</organism>
<keyword evidence="7" id="KW-1185">Reference proteome</keyword>
<evidence type="ECO:0000256" key="4">
    <source>
        <dbReference type="ARBA" id="ARBA00023204"/>
    </source>
</evidence>
<evidence type="ECO:0000256" key="2">
    <source>
        <dbReference type="ARBA" id="ARBA00022763"/>
    </source>
</evidence>
<dbReference type="PANTHER" id="PTHR10429">
    <property type="entry name" value="DNA-3-METHYLADENINE GLYCOSYLASE"/>
    <property type="match status" value="1"/>
</dbReference>
<keyword evidence="6" id="KW-0326">Glycosidase</keyword>
<dbReference type="GO" id="GO:0016798">
    <property type="term" value="F:hydrolase activity, acting on glycosyl bonds"/>
    <property type="evidence" value="ECO:0007669"/>
    <property type="project" value="UniProtKB-KW"/>
</dbReference>
<evidence type="ECO:0000313" key="6">
    <source>
        <dbReference type="EMBL" id="MCC8364284.1"/>
    </source>
</evidence>
<name>A0ABS8JLB2_9GAMM</name>
<dbReference type="InterPro" id="IPR003180">
    <property type="entry name" value="MPG"/>
</dbReference>
<comment type="caution">
    <text evidence="6">The sequence shown here is derived from an EMBL/GenBank/DDBJ whole genome shotgun (WGS) entry which is preliminary data.</text>
</comment>
<gene>
    <name evidence="6" type="ORF">LK996_14505</name>
</gene>
<reference evidence="6" key="1">
    <citation type="submission" date="2021-10" db="EMBL/GenBank/DDBJ databases">
        <authorList>
            <person name="Lyu M."/>
            <person name="Wang X."/>
            <person name="Meng X."/>
            <person name="Xu K."/>
        </authorList>
    </citation>
    <scope>NUCLEOTIDE SEQUENCE</scope>
    <source>
        <strain evidence="6">A6</strain>
    </source>
</reference>
<evidence type="ECO:0000313" key="7">
    <source>
        <dbReference type="Proteomes" id="UP001165293"/>
    </source>
</evidence>
<dbReference type="Pfam" id="PF02245">
    <property type="entry name" value="Pur_DNA_glyco"/>
    <property type="match status" value="1"/>
</dbReference>
<dbReference type="EC" id="3.2.2.-" evidence="5"/>
<dbReference type="RefSeq" id="WP_230528078.1">
    <property type="nucleotide sequence ID" value="NZ_JAJGAK010000004.1"/>
</dbReference>
<accession>A0ABS8JLB2</accession>
<dbReference type="NCBIfam" id="NF002003">
    <property type="entry name" value="PRK00802.1-3"/>
    <property type="match status" value="1"/>
</dbReference>
<dbReference type="PANTHER" id="PTHR10429:SF0">
    <property type="entry name" value="DNA-3-METHYLADENINE GLYCOSYLASE"/>
    <property type="match status" value="1"/>
</dbReference>
<dbReference type="CDD" id="cd00540">
    <property type="entry name" value="AAG"/>
    <property type="match status" value="1"/>
</dbReference>
<keyword evidence="2 5" id="KW-0227">DNA damage</keyword>
<comment type="similarity">
    <text evidence="1 5">Belongs to the DNA glycosylase MPG family.</text>
</comment>
<keyword evidence="3 5" id="KW-0378">Hydrolase</keyword>
<dbReference type="Proteomes" id="UP001165293">
    <property type="component" value="Unassembled WGS sequence"/>
</dbReference>
<dbReference type="HAMAP" id="MF_00527">
    <property type="entry name" value="3MGH"/>
    <property type="match status" value="1"/>
</dbReference>
<protein>
    <recommendedName>
        <fullName evidence="5">Putative 3-methyladenine DNA glycosylase</fullName>
        <ecNumber evidence="5">3.2.2.-</ecNumber>
    </recommendedName>
</protein>
<evidence type="ECO:0000256" key="1">
    <source>
        <dbReference type="ARBA" id="ARBA00009232"/>
    </source>
</evidence>
<dbReference type="Gene3D" id="3.10.300.10">
    <property type="entry name" value="Methylpurine-DNA glycosylase (MPG)"/>
    <property type="match status" value="1"/>
</dbReference>
<dbReference type="NCBIfam" id="TIGR00567">
    <property type="entry name" value="3mg"/>
    <property type="match status" value="1"/>
</dbReference>